<comment type="caution">
    <text evidence="2">The sequence shown here is derived from an EMBL/GenBank/DDBJ whole genome shotgun (WGS) entry which is preliminary data.</text>
</comment>
<evidence type="ECO:0008006" key="4">
    <source>
        <dbReference type="Google" id="ProtNLM"/>
    </source>
</evidence>
<feature type="transmembrane region" description="Helical" evidence="1">
    <location>
        <begin position="7"/>
        <end position="26"/>
    </location>
</feature>
<proteinExistence type="predicted"/>
<dbReference type="RefSeq" id="WP_190313669.1">
    <property type="nucleotide sequence ID" value="NZ_JACNYL010000002.1"/>
</dbReference>
<keyword evidence="1" id="KW-0472">Membrane</keyword>
<dbReference type="EMBL" id="JACNYL010000002">
    <property type="protein sequence ID" value="MBD1421969.1"/>
    <property type="molecule type" value="Genomic_DNA"/>
</dbReference>
<keyword evidence="1" id="KW-0812">Transmembrane</keyword>
<dbReference type="Proteomes" id="UP000651112">
    <property type="component" value="Unassembled WGS sequence"/>
</dbReference>
<protein>
    <recommendedName>
        <fullName evidence="4">DUF3592 domain-containing protein</fullName>
    </recommendedName>
</protein>
<reference evidence="2 3" key="1">
    <citation type="submission" date="2020-08" db="EMBL/GenBank/DDBJ databases">
        <title>Sphingobacterium sp. DN00404 isolated from aquaculture water.</title>
        <authorList>
            <person name="Zhang M."/>
        </authorList>
    </citation>
    <scope>NUCLEOTIDE SEQUENCE [LARGE SCALE GENOMIC DNA]</scope>
    <source>
        <strain evidence="2 3">KCTC 42746</strain>
    </source>
</reference>
<evidence type="ECO:0000313" key="3">
    <source>
        <dbReference type="Proteomes" id="UP000651112"/>
    </source>
</evidence>
<feature type="transmembrane region" description="Helical" evidence="1">
    <location>
        <begin position="32"/>
        <end position="53"/>
    </location>
</feature>
<evidence type="ECO:0000256" key="1">
    <source>
        <dbReference type="SAM" id="Phobius"/>
    </source>
</evidence>
<accession>A0ABR7XTV0</accession>
<gene>
    <name evidence="2" type="ORF">H8B21_10350</name>
</gene>
<feature type="transmembrane region" description="Helical" evidence="1">
    <location>
        <begin position="162"/>
        <end position="183"/>
    </location>
</feature>
<feature type="transmembrane region" description="Helical" evidence="1">
    <location>
        <begin position="195"/>
        <end position="215"/>
    </location>
</feature>
<organism evidence="2 3">
    <name type="scientific">Sphingobacterium chuzhouense</name>
    <dbReference type="NCBI Taxonomy" id="1742264"/>
    <lineage>
        <taxon>Bacteria</taxon>
        <taxon>Pseudomonadati</taxon>
        <taxon>Bacteroidota</taxon>
        <taxon>Sphingobacteriia</taxon>
        <taxon>Sphingobacteriales</taxon>
        <taxon>Sphingobacteriaceae</taxon>
        <taxon>Sphingobacterium</taxon>
    </lineage>
</organism>
<name>A0ABR7XTV0_9SPHI</name>
<keyword evidence="3" id="KW-1185">Reference proteome</keyword>
<evidence type="ECO:0000313" key="2">
    <source>
        <dbReference type="EMBL" id="MBD1421969.1"/>
    </source>
</evidence>
<sequence>MGAKFWFFYSAFFVFVFPLFFSFSGGFLWSPIWATISFCIGIIAWCIFIYKIYARTIVQPLKTQRNIHRLLEDGKRVQGTVQDKVILLKKQQEDTEMMEIAVSFQNLEGTPVNKVFQFVDTKPHLKRYETGRTVDLCLSRTFQVPAIILADTQTRFSWKTGVFACLFVIAYMLGTFVWHYATFSNGHGWRFLSLWHPWLMTPFMGLLLFNLPFLLDRFFGGGKDREEKLLLFGKKATAMVQRAEQTGTYINEQPQIRYILKFTDDKGKEHVVTFKKIVSLMELHTVNADTQDILYLPEDPEQLTFC</sequence>
<keyword evidence="1" id="KW-1133">Transmembrane helix</keyword>